<evidence type="ECO:0000313" key="2">
    <source>
        <dbReference type="EMBL" id="CAA71484.1"/>
    </source>
</evidence>
<dbReference type="PIRSF" id="PIRSF007951">
    <property type="entry name" value="Hemolysin, aegerolysin type"/>
    <property type="match status" value="1"/>
</dbReference>
<dbReference type="EMBL" id="Y10457">
    <property type="protein sequence ID" value="CAA71484.1"/>
    <property type="molecule type" value="Genomic_DNA"/>
</dbReference>
<dbReference type="Gene3D" id="2.60.270.50">
    <property type="match status" value="1"/>
</dbReference>
<reference evidence="3 4" key="2">
    <citation type="submission" date="2018-09" db="EMBL/GenBank/DDBJ databases">
        <title>A clostridial neurotoxin that targets Anopheles mosquitoes.</title>
        <authorList>
            <person name="Contreras E."/>
            <person name="Masuyer G."/>
            <person name="Qureshi N."/>
            <person name="Chawla S."/>
            <person name="Lim H.L."/>
            <person name="Chen J."/>
            <person name="Stenmark P."/>
            <person name="Gill S."/>
        </authorList>
    </citation>
    <scope>NUCLEOTIDE SEQUENCE [LARGE SCALE GENOMIC DNA]</scope>
    <source>
        <strain evidence="3 4">Cbm</strain>
        <plasmid evidence="3">pPbmMP</plasmid>
        <plasmid evidence="4">ppbmmp</plasmid>
    </source>
</reference>
<protein>
    <submittedName>
        <fullName evidence="2">Hemolysin-like protein</fullName>
    </submittedName>
</protein>
<comment type="similarity">
    <text evidence="1">Belongs to the aegerolysin family.</text>
</comment>
<reference evidence="2" key="1">
    <citation type="journal article" date="1998" name="Gene">
        <title>Cloning and sequencing of three new putative toxin genes from Clostridium bifermentans CH18.</title>
        <authorList>
            <person name="Barloy F."/>
            <person name="Lecadet M.-M."/>
            <person name="Delecluse A."/>
        </authorList>
    </citation>
    <scope>NUCLEOTIDE SEQUENCE</scope>
</reference>
<proteinExistence type="inferred from homology"/>
<dbReference type="Pfam" id="PF06355">
    <property type="entry name" value="Aegerolysin"/>
    <property type="match status" value="1"/>
</dbReference>
<organism evidence="2">
    <name type="scientific">Paraclostridium bifermentans</name>
    <name type="common">Clostridium bifermentans</name>
    <dbReference type="NCBI Taxonomy" id="1490"/>
    <lineage>
        <taxon>Bacteria</taxon>
        <taxon>Bacillati</taxon>
        <taxon>Bacillota</taxon>
        <taxon>Clostridia</taxon>
        <taxon>Peptostreptococcales</taxon>
        <taxon>Peptostreptococcaceae</taxon>
        <taxon>Paraclostridium</taxon>
    </lineage>
</organism>
<gene>
    <name evidence="2" type="primary">cbm17.2</name>
    <name evidence="3" type="ORF">D4A35_17955</name>
</gene>
<evidence type="ECO:0000313" key="4">
    <source>
        <dbReference type="Proteomes" id="UP000326961"/>
    </source>
</evidence>
<dbReference type="Proteomes" id="UP000326961">
    <property type="component" value="Plasmid pPbmMP"/>
</dbReference>
<dbReference type="EMBL" id="CP032455">
    <property type="protein sequence ID" value="QEZ70820.1"/>
    <property type="molecule type" value="Genomic_DNA"/>
</dbReference>
<dbReference type="RefSeq" id="WP_150887708.1">
    <property type="nucleotide sequence ID" value="NZ_CM017269.1"/>
</dbReference>
<dbReference type="GO" id="GO:0019836">
    <property type="term" value="P:symbiont-mediated hemolysis of host erythrocyte"/>
    <property type="evidence" value="ECO:0007669"/>
    <property type="project" value="InterPro"/>
</dbReference>
<dbReference type="InterPro" id="IPR009413">
    <property type="entry name" value="Aegerolysin-typ"/>
</dbReference>
<sequence>MNNNCEVNCENTEENKSNRAYRQWVKFHIEAVHSNLKIRNASLTWGKFHDPYNKDIPISPEDISKINIGIGRIEIIASSGKENTASGTEGVFYICDEHEEKIVTVYWDCPWSGSNKFELRDKNPNFIIETYPTMISSSGAIGDVNIRVFRRF</sequence>
<evidence type="ECO:0000313" key="3">
    <source>
        <dbReference type="EMBL" id="QEZ70820.1"/>
    </source>
</evidence>
<accession>O32338</accession>
<evidence type="ECO:0000256" key="1">
    <source>
        <dbReference type="ARBA" id="ARBA00010795"/>
    </source>
</evidence>
<name>O32338_PARBF</name>
<geneLocation type="plasmid" evidence="4">
    <name>ppbmmp</name>
</geneLocation>
<dbReference type="AlphaFoldDB" id="O32338"/>
<keyword evidence="3" id="KW-0614">Plasmid</keyword>
<geneLocation type="plasmid" evidence="3">
    <name>pPbmMP</name>
</geneLocation>